<evidence type="ECO:0000256" key="4">
    <source>
        <dbReference type="ARBA" id="ARBA00022448"/>
    </source>
</evidence>
<keyword evidence="6" id="KW-0333">Golgi apparatus</keyword>
<dbReference type="GO" id="GO:0015031">
    <property type="term" value="P:protein transport"/>
    <property type="evidence" value="ECO:0007669"/>
    <property type="project" value="UniProtKB-KW"/>
</dbReference>
<accession>A0AAX4PF70</accession>
<dbReference type="Proteomes" id="UP001472866">
    <property type="component" value="Chromosome 10"/>
</dbReference>
<dbReference type="GO" id="GO:0017119">
    <property type="term" value="C:Golgi transport complex"/>
    <property type="evidence" value="ECO:0007669"/>
    <property type="project" value="TreeGrafter"/>
</dbReference>
<dbReference type="InterPro" id="IPR024602">
    <property type="entry name" value="COG_su2_N"/>
</dbReference>
<dbReference type="GO" id="GO:0000139">
    <property type="term" value="C:Golgi membrane"/>
    <property type="evidence" value="ECO:0007669"/>
    <property type="project" value="UniProtKB-SubCell"/>
</dbReference>
<dbReference type="AlphaFoldDB" id="A0AAX4PF70"/>
<evidence type="ECO:0000256" key="2">
    <source>
        <dbReference type="ARBA" id="ARBA00007603"/>
    </source>
</evidence>
<evidence type="ECO:0000259" key="10">
    <source>
        <dbReference type="Pfam" id="PF12022"/>
    </source>
</evidence>
<dbReference type="GO" id="GO:0006891">
    <property type="term" value="P:intra-Golgi vesicle-mediated transport"/>
    <property type="evidence" value="ECO:0007669"/>
    <property type="project" value="TreeGrafter"/>
</dbReference>
<keyword evidence="7" id="KW-0472">Membrane</keyword>
<dbReference type="GO" id="GO:0007030">
    <property type="term" value="P:Golgi organization"/>
    <property type="evidence" value="ECO:0007669"/>
    <property type="project" value="InterPro"/>
</dbReference>
<gene>
    <name evidence="11" type="ORF">HKI87_10g62480</name>
</gene>
<organism evidence="11 12">
    <name type="scientific">Chloropicon roscoffensis</name>
    <dbReference type="NCBI Taxonomy" id="1461544"/>
    <lineage>
        <taxon>Eukaryota</taxon>
        <taxon>Viridiplantae</taxon>
        <taxon>Chlorophyta</taxon>
        <taxon>Chloropicophyceae</taxon>
        <taxon>Chloropicales</taxon>
        <taxon>Chloropicaceae</taxon>
        <taxon>Chloropicon</taxon>
    </lineage>
</organism>
<evidence type="ECO:0000256" key="8">
    <source>
        <dbReference type="ARBA" id="ARBA00031344"/>
    </source>
</evidence>
<dbReference type="PANTHER" id="PTHR12961:SF0">
    <property type="entry name" value="CONSERVED OLIGOMERIC GOLGI COMPLEX SUBUNIT 2"/>
    <property type="match status" value="1"/>
</dbReference>
<evidence type="ECO:0000256" key="3">
    <source>
        <dbReference type="ARBA" id="ARBA00020977"/>
    </source>
</evidence>
<feature type="domain" description="Conserved oligomeric Golgi complex subunit 2 N-terminal" evidence="9">
    <location>
        <begin position="33"/>
        <end position="93"/>
    </location>
</feature>
<keyword evidence="4" id="KW-0813">Transport</keyword>
<dbReference type="EMBL" id="CP151510">
    <property type="protein sequence ID" value="WZN64691.1"/>
    <property type="molecule type" value="Genomic_DNA"/>
</dbReference>
<keyword evidence="12" id="KW-1185">Reference proteome</keyword>
<dbReference type="Pfam" id="PF12022">
    <property type="entry name" value="COG2_C"/>
    <property type="match status" value="1"/>
</dbReference>
<keyword evidence="5" id="KW-0653">Protein transport</keyword>
<dbReference type="InterPro" id="IPR024603">
    <property type="entry name" value="COG_complex_COG2_C"/>
</dbReference>
<evidence type="ECO:0000313" key="11">
    <source>
        <dbReference type="EMBL" id="WZN64691.1"/>
    </source>
</evidence>
<evidence type="ECO:0000256" key="1">
    <source>
        <dbReference type="ARBA" id="ARBA00004395"/>
    </source>
</evidence>
<protein>
    <recommendedName>
        <fullName evidence="3">Conserved oligomeric Golgi complex subunit 2</fullName>
    </recommendedName>
    <alternativeName>
        <fullName evidence="8">Component of oligomeric Golgi complex 2</fullName>
    </alternativeName>
</protein>
<evidence type="ECO:0000256" key="5">
    <source>
        <dbReference type="ARBA" id="ARBA00022927"/>
    </source>
</evidence>
<dbReference type="Pfam" id="PF06148">
    <property type="entry name" value="COG2_N"/>
    <property type="match status" value="1"/>
</dbReference>
<name>A0AAX4PF70_9CHLO</name>
<reference evidence="11 12" key="1">
    <citation type="submission" date="2024-03" db="EMBL/GenBank/DDBJ databases">
        <title>Complete genome sequence of the green alga Chloropicon roscoffensis RCC1871.</title>
        <authorList>
            <person name="Lemieux C."/>
            <person name="Pombert J.-F."/>
            <person name="Otis C."/>
            <person name="Turmel M."/>
        </authorList>
    </citation>
    <scope>NUCLEOTIDE SEQUENCE [LARGE SCALE GENOMIC DNA]</scope>
    <source>
        <strain evidence="11 12">RCC1871</strain>
    </source>
</reference>
<evidence type="ECO:0000256" key="6">
    <source>
        <dbReference type="ARBA" id="ARBA00023034"/>
    </source>
</evidence>
<evidence type="ECO:0000256" key="7">
    <source>
        <dbReference type="ARBA" id="ARBA00023136"/>
    </source>
</evidence>
<dbReference type="InterPro" id="IPR009316">
    <property type="entry name" value="COG2"/>
</dbReference>
<comment type="similarity">
    <text evidence="2">Belongs to the COG2 family.</text>
</comment>
<dbReference type="PANTHER" id="PTHR12961">
    <property type="entry name" value="CONSERVED OLIGOMERIC GOLGI COMPLEX COMPONENT 2"/>
    <property type="match status" value="1"/>
</dbReference>
<evidence type="ECO:0000313" key="12">
    <source>
        <dbReference type="Proteomes" id="UP001472866"/>
    </source>
</evidence>
<feature type="domain" description="COG complex component COG2 C-terminal" evidence="10">
    <location>
        <begin position="380"/>
        <end position="678"/>
    </location>
</feature>
<comment type="subcellular location">
    <subcellularLocation>
        <location evidence="1">Golgi apparatus membrane</location>
        <topology evidence="1">Peripheral membrane protein</topology>
    </subcellularLocation>
</comment>
<sequence>MTASLSLDEVAGSSQSWWKPAKFTEASTSTEESIAYVDELRLYVPHVQIQAELKGLLSSLKQELVSLINRDFDSFVDLSTNLVDVSSSVDRIREPLQELRATLTAKKKAVDDELVSLNDGLRQRSEVGKAKAILELVQDTSNVVSKVEKLLGEMDLAAGDGEDQTDSRSQQLERVSSEYSRLKYYLSKGKGLKFLGNLEGQLRTLDDKFFALLDSCAGAAFENRHLPTIQRCINTYNSVGSPKAAESAFRQAIVRPIVAQVLLSSAEPPSQPGGGKTIGDVYARVLGEIEARAGDVIRGINSQVSDGQGTSCNVAVAIVAEVDKAVAASRPNIYSPGIPEAFHANYHASVDFLKRVEAHCPSQSLQREFQDSEAVRTFLQRWNLTVYHSLRYQDIAGTFERHIAGTDVAVEEVGGGGGFNLSATGVLFDCLTRCFGDKVFLPSLANKFCRLSFQLISRYEVWLRAGLTRRREAGKADAAQQGKDFWSKLTTPELVMIVNDTKRLATKVKSDLRERVCKVMEGLDPELVGAVAGELEAGAKEVGGVASIVKDVLGGDVLQQCVDFLKHVRGITATYRMTNRPMPSRPSHYVSSVLRPLGELQKSSVSGDLMAELRDFVARKVTAKYDETAEDLLRTVQQTESSLKRLKERQTQGAGEVEGAAAKASDADKIRLQLFLDVQEYGRQLEKLGIDLGREATPEYHDLWRTVAPDGKKDEVDLGEG</sequence>
<evidence type="ECO:0000259" key="9">
    <source>
        <dbReference type="Pfam" id="PF06148"/>
    </source>
</evidence>
<proteinExistence type="inferred from homology"/>